<evidence type="ECO:0000313" key="3">
    <source>
        <dbReference type="EMBL" id="SFU62516.1"/>
    </source>
</evidence>
<dbReference type="GO" id="GO:0004077">
    <property type="term" value="F:biotin--[biotin carboxyl-carrier protein] ligase activity"/>
    <property type="evidence" value="ECO:0007669"/>
    <property type="project" value="InterPro"/>
</dbReference>
<evidence type="ECO:0000313" key="4">
    <source>
        <dbReference type="Proteomes" id="UP000199138"/>
    </source>
</evidence>
<proteinExistence type="predicted"/>
<feature type="domain" description="BPL/LPL catalytic" evidence="2">
    <location>
        <begin position="1"/>
        <end position="177"/>
    </location>
</feature>
<dbReference type="Proteomes" id="UP000199138">
    <property type="component" value="Unassembled WGS sequence"/>
</dbReference>
<dbReference type="STRING" id="1224947.SAMN05216480_11094"/>
<dbReference type="OrthoDB" id="9807064at2"/>
<keyword evidence="1 3" id="KW-0436">Ligase</keyword>
<dbReference type="PROSITE" id="PS51733">
    <property type="entry name" value="BPL_LPL_CATALYTIC"/>
    <property type="match status" value="1"/>
</dbReference>
<reference evidence="3 4" key="1">
    <citation type="submission" date="2016-10" db="EMBL/GenBank/DDBJ databases">
        <authorList>
            <person name="de Groot N.N."/>
        </authorList>
    </citation>
    <scope>NUCLEOTIDE SEQUENCE [LARGE SCALE GENOMIC DNA]</scope>
    <source>
        <strain evidence="3 4">CGMCC 1.12333</strain>
    </source>
</reference>
<dbReference type="InterPro" id="IPR004408">
    <property type="entry name" value="Biotin_CoA_COase_ligase"/>
</dbReference>
<evidence type="ECO:0000259" key="2">
    <source>
        <dbReference type="PROSITE" id="PS51733"/>
    </source>
</evidence>
<dbReference type="SUPFAM" id="SSF55681">
    <property type="entry name" value="Class II aaRS and biotin synthetases"/>
    <property type="match status" value="1"/>
</dbReference>
<name>A0A1I7HQ10_9FLAO</name>
<dbReference type="CDD" id="cd16442">
    <property type="entry name" value="BPL"/>
    <property type="match status" value="1"/>
</dbReference>
<dbReference type="InterPro" id="IPR004143">
    <property type="entry name" value="BPL_LPL_catalytic"/>
</dbReference>
<dbReference type="InterPro" id="IPR045864">
    <property type="entry name" value="aa-tRNA-synth_II/BPL/LPL"/>
</dbReference>
<dbReference type="NCBIfam" id="TIGR00121">
    <property type="entry name" value="birA_ligase"/>
    <property type="match status" value="1"/>
</dbReference>
<dbReference type="GO" id="GO:0005737">
    <property type="term" value="C:cytoplasm"/>
    <property type="evidence" value="ECO:0007669"/>
    <property type="project" value="TreeGrafter"/>
</dbReference>
<dbReference type="PANTHER" id="PTHR12835">
    <property type="entry name" value="BIOTIN PROTEIN LIGASE"/>
    <property type="match status" value="1"/>
</dbReference>
<protein>
    <submittedName>
        <fullName evidence="3">BirA family transcriptional regulator, biotin operon repressor / biotin-[acetyl-CoA-carboxylase] ligase</fullName>
    </submittedName>
</protein>
<dbReference type="RefSeq" id="WP_093025602.1">
    <property type="nucleotide sequence ID" value="NZ_FPBK01000010.1"/>
</dbReference>
<organism evidence="3 4">
    <name type="scientific">Pustulibacterium marinum</name>
    <dbReference type="NCBI Taxonomy" id="1224947"/>
    <lineage>
        <taxon>Bacteria</taxon>
        <taxon>Pseudomonadati</taxon>
        <taxon>Bacteroidota</taxon>
        <taxon>Flavobacteriia</taxon>
        <taxon>Flavobacteriales</taxon>
        <taxon>Flavobacteriaceae</taxon>
        <taxon>Pustulibacterium</taxon>
    </lineage>
</organism>
<dbReference type="PANTHER" id="PTHR12835:SF5">
    <property type="entry name" value="BIOTIN--PROTEIN LIGASE"/>
    <property type="match status" value="1"/>
</dbReference>
<evidence type="ECO:0000256" key="1">
    <source>
        <dbReference type="ARBA" id="ARBA00022598"/>
    </source>
</evidence>
<dbReference type="Gene3D" id="3.30.930.10">
    <property type="entry name" value="Bira Bifunctional Protein, Domain 2"/>
    <property type="match status" value="1"/>
</dbReference>
<keyword evidence="4" id="KW-1185">Reference proteome</keyword>
<dbReference type="Pfam" id="PF03099">
    <property type="entry name" value="BPL_LplA_LipB"/>
    <property type="match status" value="1"/>
</dbReference>
<sequence>MHLIKLSATESTNSFLRNLLREKEPNDLTVVITRHQTRGRGQMGTTWMSEADKNLTFSVYKKMSCLAVHQQFYISMGVSLAIHRALSKFTIPDLKIKWPNDILSGNSKICGILIENIIKQGQLTAAIVGIGLNVNQLEFEGLQSVSSIKRITGVHYHLEEIMNEIIAQLRVVVRAIEQGKLADIKEKYEELLFRKDKPSTFKDLEGNLFMGFIRYVNESGKLVIDVENDHKQEFELKEIKLLY</sequence>
<accession>A0A1I7HQ10</accession>
<dbReference type="EMBL" id="FPBK01000010">
    <property type="protein sequence ID" value="SFU62516.1"/>
    <property type="molecule type" value="Genomic_DNA"/>
</dbReference>
<gene>
    <name evidence="3" type="ORF">SAMN05216480_11094</name>
</gene>
<dbReference type="AlphaFoldDB" id="A0A1I7HQ10"/>